<gene>
    <name evidence="1" type="ORF">EXN66_Car021044</name>
</gene>
<reference evidence="2" key="2">
    <citation type="submission" date="2019-02" db="EMBL/GenBank/DDBJ databases">
        <title>Opniocepnalus argus Var Kimnra genome.</title>
        <authorList>
            <person name="Zhou C."/>
            <person name="Xiao S."/>
        </authorList>
    </citation>
    <scope>NUCLEOTIDE SEQUENCE [LARGE SCALE GENOMIC DNA]</scope>
</reference>
<organism evidence="1 2">
    <name type="scientific">Channa argus</name>
    <name type="common">Northern snakehead</name>
    <name type="synonym">Ophicephalus argus</name>
    <dbReference type="NCBI Taxonomy" id="215402"/>
    <lineage>
        <taxon>Eukaryota</taxon>
        <taxon>Metazoa</taxon>
        <taxon>Chordata</taxon>
        <taxon>Craniata</taxon>
        <taxon>Vertebrata</taxon>
        <taxon>Euteleostomi</taxon>
        <taxon>Actinopterygii</taxon>
        <taxon>Neopterygii</taxon>
        <taxon>Teleostei</taxon>
        <taxon>Neoteleostei</taxon>
        <taxon>Acanthomorphata</taxon>
        <taxon>Anabantaria</taxon>
        <taxon>Anabantiformes</taxon>
        <taxon>Channoidei</taxon>
        <taxon>Channidae</taxon>
        <taxon>Channa</taxon>
    </lineage>
</organism>
<accession>A0A6G1QSS8</accession>
<protein>
    <submittedName>
        <fullName evidence="1">Uncharacterized protein</fullName>
    </submittedName>
</protein>
<evidence type="ECO:0000313" key="1">
    <source>
        <dbReference type="EMBL" id="KAF3705353.1"/>
    </source>
</evidence>
<reference evidence="1 2" key="1">
    <citation type="submission" date="2019-02" db="EMBL/GenBank/DDBJ databases">
        <title>Opniocepnalus argus genome.</title>
        <authorList>
            <person name="Zhou C."/>
            <person name="Xiao S."/>
        </authorList>
    </citation>
    <scope>NUCLEOTIDE SEQUENCE [LARGE SCALE GENOMIC DNA]</scope>
    <source>
        <strain evidence="1">OARG1902GOOAL</strain>
        <tissue evidence="1">Muscle</tissue>
    </source>
</reference>
<name>A0A6G1QSS8_CHAAH</name>
<sequence length="60" mass="6596">MGLLDPELSPVDFNVTLCRMNEAQSSEERGVLDSVTTSDEAPLINRLHHGTIKSNMMSAH</sequence>
<dbReference type="EMBL" id="CM015732">
    <property type="protein sequence ID" value="KAF3705353.1"/>
    <property type="molecule type" value="Genomic_DNA"/>
</dbReference>
<dbReference type="Proteomes" id="UP000503349">
    <property type="component" value="Chromosome 21"/>
</dbReference>
<evidence type="ECO:0000313" key="2">
    <source>
        <dbReference type="Proteomes" id="UP000503349"/>
    </source>
</evidence>
<keyword evidence="2" id="KW-1185">Reference proteome</keyword>
<dbReference type="AlphaFoldDB" id="A0A6G1QSS8"/>
<proteinExistence type="predicted"/>